<organism evidence="2 3">
    <name type="scientific">Sphingobium naphthae</name>
    <dbReference type="NCBI Taxonomy" id="1886786"/>
    <lineage>
        <taxon>Bacteria</taxon>
        <taxon>Pseudomonadati</taxon>
        <taxon>Pseudomonadota</taxon>
        <taxon>Alphaproteobacteria</taxon>
        <taxon>Sphingomonadales</taxon>
        <taxon>Sphingomonadaceae</taxon>
        <taxon>Sphingobium</taxon>
    </lineage>
</organism>
<dbReference type="PANTHER" id="PTHR36057:SF1">
    <property type="entry name" value="LIPOPROTEIN LIPID ATTACHMENT SITE-LIKE PROTEIN, PUTATIVE (DUF1223)-RELATED"/>
    <property type="match status" value="1"/>
</dbReference>
<comment type="caution">
    <text evidence="2">The sequence shown here is derived from an EMBL/GenBank/DDBJ whole genome shotgun (WGS) entry which is preliminary data.</text>
</comment>
<evidence type="ECO:0000313" key="2">
    <source>
        <dbReference type="EMBL" id="MDV5825703.1"/>
    </source>
</evidence>
<dbReference type="InterPro" id="IPR010634">
    <property type="entry name" value="DUF1223"/>
</dbReference>
<reference evidence="3" key="1">
    <citation type="journal article" date="2022" name="J Environ Chem Eng">
        <title>Biodegradation of petroleum oil using a constructed nonpathogenic and heavy metal-tolerant bacterial consortium isolated from marine sponges.</title>
        <authorList>
            <person name="Dechsakulwatana C."/>
            <person name="Rungsihiranrut A."/>
            <person name="Muangchinda C."/>
            <person name="Ningthoujam R."/>
            <person name="Klankeo P."/>
            <person name="Pinyakong O."/>
        </authorList>
    </citation>
    <scope>NUCLEOTIDE SEQUENCE [LARGE SCALE GENOMIC DNA]</scope>
    <source>
        <strain evidence="3">MO2-4</strain>
    </source>
</reference>
<feature type="chain" id="PRO_5046983641" evidence="1">
    <location>
        <begin position="23"/>
        <end position="243"/>
    </location>
</feature>
<proteinExistence type="predicted"/>
<feature type="signal peptide" evidence="1">
    <location>
        <begin position="1"/>
        <end position="22"/>
    </location>
</feature>
<gene>
    <name evidence="2" type="ORF">O0R41_19035</name>
</gene>
<sequence>MMHNILSLLSLLALAGCGQAPAGAAAQPRPVKPLVVGTPAAPVVVELFQSQGCSSCPPANANVNAIADAPGVLALSFAVTYWDRLGWKDTFGSPAWTARQWDYARAAGRPQVATPQVIINGGPTIVGSNRAQLEATIQRAGPAHGGPAISARNGTLTFAAGKGAPSTIWLVRYDPRTVEVPIRAGENGGRTLPHRNIVRELVKLGNWSGAVTELPLPSAPRGLRSAVLVQQGTGGPITAARKL</sequence>
<keyword evidence="1" id="KW-0732">Signal</keyword>
<dbReference type="SUPFAM" id="SSF52833">
    <property type="entry name" value="Thioredoxin-like"/>
    <property type="match status" value="1"/>
</dbReference>
<dbReference type="Pfam" id="PF06764">
    <property type="entry name" value="DUF1223"/>
    <property type="match status" value="1"/>
</dbReference>
<dbReference type="InterPro" id="IPR036249">
    <property type="entry name" value="Thioredoxin-like_sf"/>
</dbReference>
<accession>A0ABU4A1P2</accession>
<dbReference type="PANTHER" id="PTHR36057">
    <property type="match status" value="1"/>
</dbReference>
<dbReference type="RefSeq" id="WP_288804814.1">
    <property type="nucleotide sequence ID" value="NZ_JAPTHD010000016.1"/>
</dbReference>
<dbReference type="Proteomes" id="UP001185984">
    <property type="component" value="Unassembled WGS sequence"/>
</dbReference>
<protein>
    <submittedName>
        <fullName evidence="2">DUF1223 domain-containing protein</fullName>
    </submittedName>
</protein>
<name>A0ABU4A1P2_9SPHN</name>
<evidence type="ECO:0000256" key="1">
    <source>
        <dbReference type="SAM" id="SignalP"/>
    </source>
</evidence>
<evidence type="ECO:0000313" key="3">
    <source>
        <dbReference type="Proteomes" id="UP001185984"/>
    </source>
</evidence>
<keyword evidence="3" id="KW-1185">Reference proteome</keyword>
<dbReference type="EMBL" id="JAPTHD010000016">
    <property type="protein sequence ID" value="MDV5825703.1"/>
    <property type="molecule type" value="Genomic_DNA"/>
</dbReference>